<protein>
    <submittedName>
        <fullName evidence="4">DEAD/DEAH box helicase</fullName>
        <ecNumber evidence="4">3.6.4.-</ecNumber>
    </submittedName>
</protein>
<dbReference type="PROSITE" id="PS51194">
    <property type="entry name" value="HELICASE_CTER"/>
    <property type="match status" value="1"/>
</dbReference>
<gene>
    <name evidence="4" type="ORF">WJU16_05620</name>
</gene>
<feature type="domain" description="Helicase ATP-binding" evidence="2">
    <location>
        <begin position="112"/>
        <end position="271"/>
    </location>
</feature>
<keyword evidence="4" id="KW-0067">ATP-binding</keyword>
<keyword evidence="4" id="KW-0547">Nucleotide-binding</keyword>
<sequence>MKYLNKAIRHKSKYVELGDGTTGLLPAEWIQRLAKFFQAGEIDAEMLKFPKISFSEVSQLFEREMLDEVVQTEIAHFKKAFGPNGKIAPVKSPAGLRTELRPYQQDGLNWLHHLNKFNFGGCLADDMGLGKTVQVIAFILSLKAQQGHATHLVVAPTSVLFNWQEEIQRFAPELQVQLHHGPGRLKTAADMGRYDVILTSYGTLPSDISLLKAFRFDYIFLDESQAIKNPGSERYKAARLLQARNRIVMTGTPVENNSVDLYGQLSFACPGLLGSKQYFKEIYAVPIDKFSFTQRAMDLQRTVKPFILRRTKKQVALELPEKTELTIYCEMNAEQRKIYDACEQELRDYIAASTVEEIHKNSMHVLTGLTRLRLICNSPELLKEGLPGGNSVKLEVLTEQIVHKSREHKILVFSQFTGMLDLIRTELEKLDIPFELLTGQTVNRGEKVNNFQTNDAIRVFLISLKAGGVGLNLTEADYVYLVDPWWNPAAENQAIDRSHRIGQRKNVMAVRLICSGTVEEKIRRLQARKQQLAQDLIQTDVSTLQHLSKAELLEIL</sequence>
<dbReference type="Gene3D" id="3.40.50.300">
    <property type="entry name" value="P-loop containing nucleotide triphosphate hydrolases"/>
    <property type="match status" value="1"/>
</dbReference>
<dbReference type="EMBL" id="CP149822">
    <property type="protein sequence ID" value="WZN42510.1"/>
    <property type="molecule type" value="Genomic_DNA"/>
</dbReference>
<dbReference type="GO" id="GO:0004386">
    <property type="term" value="F:helicase activity"/>
    <property type="evidence" value="ECO:0007669"/>
    <property type="project" value="UniProtKB-KW"/>
</dbReference>
<dbReference type="RefSeq" id="WP_341837344.1">
    <property type="nucleotide sequence ID" value="NZ_CP149822.1"/>
</dbReference>
<dbReference type="Proteomes" id="UP001485459">
    <property type="component" value="Chromosome"/>
</dbReference>
<dbReference type="CDD" id="cd18012">
    <property type="entry name" value="DEXQc_arch_SWI2_SNF2"/>
    <property type="match status" value="1"/>
</dbReference>
<dbReference type="SUPFAM" id="SSF52540">
    <property type="entry name" value="P-loop containing nucleoside triphosphate hydrolases"/>
    <property type="match status" value="2"/>
</dbReference>
<keyword evidence="1 4" id="KW-0378">Hydrolase</keyword>
<dbReference type="InterPro" id="IPR000330">
    <property type="entry name" value="SNF2_N"/>
</dbReference>
<dbReference type="InterPro" id="IPR027417">
    <property type="entry name" value="P-loop_NTPase"/>
</dbReference>
<dbReference type="InterPro" id="IPR049730">
    <property type="entry name" value="SNF2/RAD54-like_C"/>
</dbReference>
<evidence type="ECO:0000313" key="5">
    <source>
        <dbReference type="Proteomes" id="UP001485459"/>
    </source>
</evidence>
<evidence type="ECO:0000313" key="4">
    <source>
        <dbReference type="EMBL" id="WZN42510.1"/>
    </source>
</evidence>
<keyword evidence="5" id="KW-1185">Reference proteome</keyword>
<dbReference type="GO" id="GO:0016787">
    <property type="term" value="F:hydrolase activity"/>
    <property type="evidence" value="ECO:0007669"/>
    <property type="project" value="UniProtKB-KW"/>
</dbReference>
<organism evidence="4 5">
    <name type="scientific">Chitinophaga pollutisoli</name>
    <dbReference type="NCBI Taxonomy" id="3133966"/>
    <lineage>
        <taxon>Bacteria</taxon>
        <taxon>Pseudomonadati</taxon>
        <taxon>Bacteroidota</taxon>
        <taxon>Chitinophagia</taxon>
        <taxon>Chitinophagales</taxon>
        <taxon>Chitinophagaceae</taxon>
        <taxon>Chitinophaga</taxon>
    </lineage>
</organism>
<dbReference type="SMART" id="SM00490">
    <property type="entry name" value="HELICc"/>
    <property type="match status" value="1"/>
</dbReference>
<evidence type="ECO:0000259" key="3">
    <source>
        <dbReference type="PROSITE" id="PS51194"/>
    </source>
</evidence>
<dbReference type="CDD" id="cd18793">
    <property type="entry name" value="SF2_C_SNF"/>
    <property type="match status" value="1"/>
</dbReference>
<accession>A0ABZ2YRT4</accession>
<dbReference type="InterPro" id="IPR038718">
    <property type="entry name" value="SNF2-like_sf"/>
</dbReference>
<reference evidence="5" key="1">
    <citation type="submission" date="2024-03" db="EMBL/GenBank/DDBJ databases">
        <title>Chitinophaga horti sp. nov., isolated from garden soil.</title>
        <authorList>
            <person name="Lee D.S."/>
            <person name="Han D.M."/>
            <person name="Baek J.H."/>
            <person name="Choi D.G."/>
            <person name="Jeon J.H."/>
            <person name="Jeon C.O."/>
        </authorList>
    </citation>
    <scope>NUCLEOTIDE SEQUENCE [LARGE SCALE GENOMIC DNA]</scope>
    <source>
        <strain evidence="5">GPA1</strain>
    </source>
</reference>
<feature type="domain" description="Helicase C-terminal" evidence="3">
    <location>
        <begin position="397"/>
        <end position="548"/>
    </location>
</feature>
<evidence type="ECO:0000259" key="2">
    <source>
        <dbReference type="PROSITE" id="PS51192"/>
    </source>
</evidence>
<dbReference type="Pfam" id="PF00271">
    <property type="entry name" value="Helicase_C"/>
    <property type="match status" value="1"/>
</dbReference>
<dbReference type="Pfam" id="PF00176">
    <property type="entry name" value="SNF2-rel_dom"/>
    <property type="match status" value="1"/>
</dbReference>
<dbReference type="PROSITE" id="PS51192">
    <property type="entry name" value="HELICASE_ATP_BIND_1"/>
    <property type="match status" value="1"/>
</dbReference>
<proteinExistence type="predicted"/>
<name>A0ABZ2YRT4_9BACT</name>
<dbReference type="Gene3D" id="3.40.50.10810">
    <property type="entry name" value="Tandem AAA-ATPase domain"/>
    <property type="match status" value="1"/>
</dbReference>
<keyword evidence="4" id="KW-0347">Helicase</keyword>
<dbReference type="PANTHER" id="PTHR10799">
    <property type="entry name" value="SNF2/RAD54 HELICASE FAMILY"/>
    <property type="match status" value="1"/>
</dbReference>
<evidence type="ECO:0000256" key="1">
    <source>
        <dbReference type="ARBA" id="ARBA00022801"/>
    </source>
</evidence>
<dbReference type="SMART" id="SM00487">
    <property type="entry name" value="DEXDc"/>
    <property type="match status" value="1"/>
</dbReference>
<dbReference type="InterPro" id="IPR014001">
    <property type="entry name" value="Helicase_ATP-bd"/>
</dbReference>
<dbReference type="InterPro" id="IPR001650">
    <property type="entry name" value="Helicase_C-like"/>
</dbReference>
<dbReference type="EC" id="3.6.4.-" evidence="4"/>